<feature type="compositionally biased region" description="Low complexity" evidence="4">
    <location>
        <begin position="1236"/>
        <end position="1256"/>
    </location>
</feature>
<feature type="region of interest" description="Disordered" evidence="4">
    <location>
        <begin position="987"/>
        <end position="1021"/>
    </location>
</feature>
<dbReference type="PROSITE" id="PS50012">
    <property type="entry name" value="RCC1_3"/>
    <property type="match status" value="3"/>
</dbReference>
<evidence type="ECO:0000256" key="1">
    <source>
        <dbReference type="ARBA" id="ARBA00022737"/>
    </source>
</evidence>
<feature type="repeat" description="RCC1" evidence="3">
    <location>
        <begin position="145"/>
        <end position="198"/>
    </location>
</feature>
<feature type="compositionally biased region" description="Basic and acidic residues" evidence="4">
    <location>
        <begin position="1154"/>
        <end position="1171"/>
    </location>
</feature>
<dbReference type="InterPro" id="IPR000408">
    <property type="entry name" value="Reg_chr_condens"/>
</dbReference>
<dbReference type="PANTHER" id="PTHR22872:SF2">
    <property type="entry name" value="INHIBITOR OF BRUTON TYROSINE KINASE"/>
    <property type="match status" value="1"/>
</dbReference>
<dbReference type="Gene3D" id="1.25.40.20">
    <property type="entry name" value="Ankyrin repeat-containing domain"/>
    <property type="match status" value="1"/>
</dbReference>
<feature type="domain" description="BTB" evidence="5">
    <location>
        <begin position="763"/>
        <end position="827"/>
    </location>
</feature>
<gene>
    <name evidence="6" type="ORF">L798_10918</name>
</gene>
<dbReference type="SUPFAM" id="SSF48403">
    <property type="entry name" value="Ankyrin repeat"/>
    <property type="match status" value="1"/>
</dbReference>
<dbReference type="InterPro" id="IPR051625">
    <property type="entry name" value="Signaling_Regulatory_Domain"/>
</dbReference>
<feature type="repeat" description="RCC1" evidence="3">
    <location>
        <begin position="199"/>
        <end position="259"/>
    </location>
</feature>
<dbReference type="Gene3D" id="6.10.250.3030">
    <property type="match status" value="1"/>
</dbReference>
<dbReference type="FunCoup" id="A0A067RQX8">
    <property type="interactions" value="475"/>
</dbReference>
<dbReference type="SMART" id="SM00248">
    <property type="entry name" value="ANK"/>
    <property type="match status" value="2"/>
</dbReference>
<dbReference type="OMA" id="CGINTDH"/>
<dbReference type="Pfam" id="PF12796">
    <property type="entry name" value="Ank_2"/>
    <property type="match status" value="1"/>
</dbReference>
<keyword evidence="7" id="KW-1185">Reference proteome</keyword>
<dbReference type="CDD" id="cd18500">
    <property type="entry name" value="BACK_IBtk"/>
    <property type="match status" value="1"/>
</dbReference>
<dbReference type="Gene3D" id="3.30.710.10">
    <property type="entry name" value="Potassium Channel Kv1.1, Chain A"/>
    <property type="match status" value="2"/>
</dbReference>
<dbReference type="SUPFAM" id="SSF50985">
    <property type="entry name" value="RCC1/BLIP-II"/>
    <property type="match status" value="1"/>
</dbReference>
<keyword evidence="6" id="KW-0418">Kinase</keyword>
<dbReference type="eggNOG" id="KOG0783">
    <property type="taxonomic scope" value="Eukaryota"/>
</dbReference>
<dbReference type="GO" id="GO:0016301">
    <property type="term" value="F:kinase activity"/>
    <property type="evidence" value="ECO:0007669"/>
    <property type="project" value="UniProtKB-KW"/>
</dbReference>
<dbReference type="STRING" id="136037.A0A067RQX8"/>
<dbReference type="SMART" id="SM00225">
    <property type="entry name" value="BTB"/>
    <property type="match status" value="2"/>
</dbReference>
<sequence length="1351" mass="149345">MNVIERECVVGRCTSVQHGGQLAAAATMRAGGPLLMAYMRWLCGTCGRITDSSGRTVLHLAASCGHGAVVRWLVRRADASIDVRDIESGYTALHRSIFYGQIHVATDLIKMGASMAIRDCDGLTPIDHAMKDRPPIVEFSSQNLCEVYVWGTNNNYSLGTGNEQSRSQPELLDAFRKQGISIKQVAMHKFHSVFVSHDGRVFSCGHGQGGRLGLGSEVAVLAPCAVRLQNSGSHSPDGSSVSCTVACVGRDHTVFLMENGTVWSCGLNSYHQLGHSPPPSSLLLPRQLTPRSVHAAGDSVLGICASRFHTVIWGQRAVLTCGLNTGQLGHSKGPSSTIVLPRQVSTLTHKAAKVVQVAASDGATVVAVERGIAAGGTSSAPGADIYLLHKFQCRKIVTRQVGLVQLAVVGGHLDTAMLDQGQQGNSENREEEQQLRVLILDNRGQLFLWQDSVTQQLSRCTFLLGRPLVLTMVAAQTRGHLLLVTRDGEAFQGELRGQRSGTEFTAVQVKRIPNVHRAVAVTSDPKGRNFAIVQAHPIACLLEVPQMETSGMKQHLDSLLQEASEDDAIHDVVFQVGTVRFPAHQFIVASRCEVLAKRMVEQSGTFDVNEIELKGMRPDVFRQVLQFIYTNDCSLLHTGECPIKMMSEDDTDNTNRGKEDLVDNILGLNDPNSVSAFEVYCKKTYHHSNNNEVNSTKQKAVTTSTSNPLRLVQEAARKFKLTVLSSELEKIRYEDGHIMMKQGCQPSRLNAPFLKREDYQNLYDVRIRSEDGNELRAHRCVLVARLDYFRSMLSGRWVEMSGNNACVMSLPLPYAILELLLDFLYTDAAPSVLTSKDLEFLSNVLVVADQLFVLRLKEAAEVALANLLTLRNVAEVLQLSGTYNADQLKQCCFQYISLNLPAVLEARILESVSRQLLEDLTKYYCEFIPTVRHRIVTPYSTAPSHELLNAINDAHPISPWDEDDSSISDEDFAMLKKGIKTMKKKIRYRKSSTGDGGSNKRASSRTHKELVGSNNPWGGETPIDHQDLDMRELVEKHDESQLINQSENDFTLSLNNMMLSTSPDTNPPPIPQKTKSPWVKIINHYDKQQQIVKARLKVVSAARETPVQPSPDSFTKLVSRQHQSTSLVETSSPISIVTMTETDFPELQRSSPPTHHDHNKSPGQKHSEIKKVTKLSQKQRKKLAAEYQVGSPETTAFESVQSTPAWGNVSRTDPPASMSLSLLDIMKQEMQLTRVPHGSVPPQQQQQLSTSPGSGPNPWLRGAENNCKSPQQHCENSSVVNFLDIVADEKKQRENWSRMRSKPLQLTQLEDQAIEDLLVFYNAAGAVEERITVKRVVTGTVAPPTWITSHH</sequence>
<evidence type="ECO:0000313" key="7">
    <source>
        <dbReference type="Proteomes" id="UP000027135"/>
    </source>
</evidence>
<feature type="repeat" description="RCC1" evidence="3">
    <location>
        <begin position="260"/>
        <end position="316"/>
    </location>
</feature>
<reference evidence="6 7" key="1">
    <citation type="journal article" date="2014" name="Nat. Commun.">
        <title>Molecular traces of alternative social organization in a termite genome.</title>
        <authorList>
            <person name="Terrapon N."/>
            <person name="Li C."/>
            <person name="Robertson H.M."/>
            <person name="Ji L."/>
            <person name="Meng X."/>
            <person name="Booth W."/>
            <person name="Chen Z."/>
            <person name="Childers C.P."/>
            <person name="Glastad K.M."/>
            <person name="Gokhale K."/>
            <person name="Gowin J."/>
            <person name="Gronenberg W."/>
            <person name="Hermansen R.A."/>
            <person name="Hu H."/>
            <person name="Hunt B.G."/>
            <person name="Huylmans A.K."/>
            <person name="Khalil S.M."/>
            <person name="Mitchell R.D."/>
            <person name="Munoz-Torres M.C."/>
            <person name="Mustard J.A."/>
            <person name="Pan H."/>
            <person name="Reese J.T."/>
            <person name="Scharf M.E."/>
            <person name="Sun F."/>
            <person name="Vogel H."/>
            <person name="Xiao J."/>
            <person name="Yang W."/>
            <person name="Yang Z."/>
            <person name="Yang Z."/>
            <person name="Zhou J."/>
            <person name="Zhu J."/>
            <person name="Brent C.S."/>
            <person name="Elsik C.G."/>
            <person name="Goodisman M.A."/>
            <person name="Liberles D.A."/>
            <person name="Roe R.M."/>
            <person name="Vargo E.L."/>
            <person name="Vilcinskas A."/>
            <person name="Wang J."/>
            <person name="Bornberg-Bauer E."/>
            <person name="Korb J."/>
            <person name="Zhang G."/>
            <person name="Liebig J."/>
        </authorList>
    </citation>
    <scope>NUCLEOTIDE SEQUENCE [LARGE SCALE GENOMIC DNA]</scope>
    <source>
        <tissue evidence="6">Whole organism</tissue>
    </source>
</reference>
<proteinExistence type="predicted"/>
<dbReference type="PROSITE" id="PS50297">
    <property type="entry name" value="ANK_REP_REGION"/>
    <property type="match status" value="2"/>
</dbReference>
<evidence type="ECO:0000256" key="3">
    <source>
        <dbReference type="PROSITE-ProRule" id="PRU00235"/>
    </source>
</evidence>
<dbReference type="SUPFAM" id="SSF54695">
    <property type="entry name" value="POZ domain"/>
    <property type="match status" value="2"/>
</dbReference>
<keyword evidence="1" id="KW-0677">Repeat</keyword>
<feature type="repeat" description="ANK" evidence="2">
    <location>
        <begin position="53"/>
        <end position="76"/>
    </location>
</feature>
<evidence type="ECO:0000313" key="6">
    <source>
        <dbReference type="EMBL" id="KDR23055.1"/>
    </source>
</evidence>
<feature type="domain" description="BTB" evidence="5">
    <location>
        <begin position="570"/>
        <end position="637"/>
    </location>
</feature>
<organism evidence="6 7">
    <name type="scientific">Zootermopsis nevadensis</name>
    <name type="common">Dampwood termite</name>
    <dbReference type="NCBI Taxonomy" id="136037"/>
    <lineage>
        <taxon>Eukaryota</taxon>
        <taxon>Metazoa</taxon>
        <taxon>Ecdysozoa</taxon>
        <taxon>Arthropoda</taxon>
        <taxon>Hexapoda</taxon>
        <taxon>Insecta</taxon>
        <taxon>Pterygota</taxon>
        <taxon>Neoptera</taxon>
        <taxon>Polyneoptera</taxon>
        <taxon>Dictyoptera</taxon>
        <taxon>Blattodea</taxon>
        <taxon>Blattoidea</taxon>
        <taxon>Termitoidae</taxon>
        <taxon>Termopsidae</taxon>
        <taxon>Zootermopsis</taxon>
    </lineage>
</organism>
<accession>A0A067RQX8</accession>
<evidence type="ECO:0000259" key="5">
    <source>
        <dbReference type="PROSITE" id="PS50097"/>
    </source>
</evidence>
<dbReference type="PROSITE" id="PS50088">
    <property type="entry name" value="ANK_REPEAT"/>
    <property type="match status" value="2"/>
</dbReference>
<dbReference type="InterPro" id="IPR000210">
    <property type="entry name" value="BTB/POZ_dom"/>
</dbReference>
<name>A0A067RQX8_ZOONE</name>
<dbReference type="PROSITE" id="PS50097">
    <property type="entry name" value="BTB"/>
    <property type="match status" value="2"/>
</dbReference>
<dbReference type="InParanoid" id="A0A067RQX8"/>
<keyword evidence="2" id="KW-0040">ANK repeat</keyword>
<evidence type="ECO:0000256" key="4">
    <source>
        <dbReference type="SAM" id="MobiDB-lite"/>
    </source>
</evidence>
<dbReference type="OrthoDB" id="1893551at2759"/>
<feature type="repeat" description="ANK" evidence="2">
    <location>
        <begin position="88"/>
        <end position="120"/>
    </location>
</feature>
<dbReference type="InterPro" id="IPR002110">
    <property type="entry name" value="Ankyrin_rpt"/>
</dbReference>
<dbReference type="Gene3D" id="2.130.10.30">
    <property type="entry name" value="Regulator of chromosome condensation 1/beta-lactamase-inhibitor protein II"/>
    <property type="match status" value="1"/>
</dbReference>
<dbReference type="InterPro" id="IPR036770">
    <property type="entry name" value="Ankyrin_rpt-contain_sf"/>
</dbReference>
<dbReference type="Pfam" id="PF13540">
    <property type="entry name" value="RCC1_2"/>
    <property type="match status" value="1"/>
</dbReference>
<evidence type="ECO:0000256" key="2">
    <source>
        <dbReference type="PROSITE-ProRule" id="PRU00023"/>
    </source>
</evidence>
<feature type="region of interest" description="Disordered" evidence="4">
    <location>
        <begin position="1235"/>
        <end position="1261"/>
    </location>
</feature>
<feature type="region of interest" description="Disordered" evidence="4">
    <location>
        <begin position="1145"/>
        <end position="1180"/>
    </location>
</feature>
<dbReference type="Proteomes" id="UP000027135">
    <property type="component" value="Unassembled WGS sequence"/>
</dbReference>
<keyword evidence="6" id="KW-0808">Transferase</keyword>
<dbReference type="EMBL" id="KK852475">
    <property type="protein sequence ID" value="KDR23055.1"/>
    <property type="molecule type" value="Genomic_DNA"/>
</dbReference>
<dbReference type="PANTHER" id="PTHR22872">
    <property type="entry name" value="BTK-BINDING PROTEIN-RELATED"/>
    <property type="match status" value="1"/>
</dbReference>
<dbReference type="Pfam" id="PF00415">
    <property type="entry name" value="RCC1"/>
    <property type="match status" value="2"/>
</dbReference>
<dbReference type="Pfam" id="PF00651">
    <property type="entry name" value="BTB"/>
    <property type="match status" value="2"/>
</dbReference>
<dbReference type="InterPro" id="IPR011333">
    <property type="entry name" value="SKP1/BTB/POZ_sf"/>
</dbReference>
<protein>
    <submittedName>
        <fullName evidence="6">Inhibitor of Bruton tyrosine kinase</fullName>
    </submittedName>
</protein>
<dbReference type="InterPro" id="IPR009091">
    <property type="entry name" value="RCC1/BLIP-II"/>
</dbReference>